<dbReference type="AlphaFoldDB" id="A0AAW0NFW2"/>
<proteinExistence type="predicted"/>
<organism evidence="1 2">
    <name type="scientific">Mugilogobius chulae</name>
    <name type="common">yellowstripe goby</name>
    <dbReference type="NCBI Taxonomy" id="88201"/>
    <lineage>
        <taxon>Eukaryota</taxon>
        <taxon>Metazoa</taxon>
        <taxon>Chordata</taxon>
        <taxon>Craniata</taxon>
        <taxon>Vertebrata</taxon>
        <taxon>Euteleostomi</taxon>
        <taxon>Actinopterygii</taxon>
        <taxon>Neopterygii</taxon>
        <taxon>Teleostei</taxon>
        <taxon>Neoteleostei</taxon>
        <taxon>Acanthomorphata</taxon>
        <taxon>Gobiaria</taxon>
        <taxon>Gobiiformes</taxon>
        <taxon>Gobioidei</taxon>
        <taxon>Gobiidae</taxon>
        <taxon>Gobionellinae</taxon>
        <taxon>Mugilogobius</taxon>
    </lineage>
</organism>
<protein>
    <submittedName>
        <fullName evidence="1">Uncharacterized protein</fullName>
    </submittedName>
</protein>
<dbReference type="InterPro" id="IPR016187">
    <property type="entry name" value="CTDL_fold"/>
</dbReference>
<dbReference type="EMBL" id="JBBPFD010000015">
    <property type="protein sequence ID" value="KAK7896309.1"/>
    <property type="molecule type" value="Genomic_DNA"/>
</dbReference>
<accession>A0AAW0NFW2</accession>
<dbReference type="Gene3D" id="3.10.100.10">
    <property type="entry name" value="Mannose-Binding Protein A, subunit A"/>
    <property type="match status" value="1"/>
</dbReference>
<evidence type="ECO:0000313" key="1">
    <source>
        <dbReference type="EMBL" id="KAK7896309.1"/>
    </source>
</evidence>
<keyword evidence="2" id="KW-1185">Reference proteome</keyword>
<dbReference type="Proteomes" id="UP001460270">
    <property type="component" value="Unassembled WGS sequence"/>
</dbReference>
<dbReference type="InterPro" id="IPR016186">
    <property type="entry name" value="C-type_lectin-like/link_sf"/>
</dbReference>
<dbReference type="SUPFAM" id="SSF56436">
    <property type="entry name" value="C-type lectin-like"/>
    <property type="match status" value="1"/>
</dbReference>
<dbReference type="CDD" id="cd00037">
    <property type="entry name" value="CLECT"/>
    <property type="match status" value="1"/>
</dbReference>
<comment type="caution">
    <text evidence="1">The sequence shown here is derived from an EMBL/GenBank/DDBJ whole genome shotgun (WGS) entry which is preliminary data.</text>
</comment>
<reference evidence="2" key="1">
    <citation type="submission" date="2024-04" db="EMBL/GenBank/DDBJ databases">
        <title>Salinicola lusitanus LLJ914,a marine bacterium isolated from the Okinawa Trough.</title>
        <authorList>
            <person name="Li J."/>
        </authorList>
    </citation>
    <scope>NUCLEOTIDE SEQUENCE [LARGE SCALE GENOMIC DNA]</scope>
</reference>
<evidence type="ECO:0000313" key="2">
    <source>
        <dbReference type="Proteomes" id="UP001460270"/>
    </source>
</evidence>
<sequence length="199" mass="22655">MVYLSSQRELRLLMPSTQSLNERSKAETSCWKRQPNTLRLEKRDRGESCQCQSLFKITALFSSAASDRGVAPYFILSVSSLAAPPVMYFMSYVCVSVSEPCVSLHKCAQVMEGSSDVLQKVLHHLATVNHMRDLDRLRAAANGHTEVWIGLHQTSSNVTDRKWHWSQPEVKYNETEWKLGNQRTKDNRLIKAKSVKTVL</sequence>
<name>A0AAW0NFW2_9GOBI</name>
<gene>
    <name evidence="1" type="ORF">WMY93_021634</name>
</gene>